<evidence type="ECO:0008006" key="4">
    <source>
        <dbReference type="Google" id="ProtNLM"/>
    </source>
</evidence>
<reference evidence="2" key="2">
    <citation type="submission" date="2022-10" db="EMBL/GenBank/DDBJ databases">
        <authorList>
            <consortium name="ENA_rothamsted_submissions"/>
            <consortium name="culmorum"/>
            <person name="King R."/>
        </authorList>
    </citation>
    <scope>NUCLEOTIDE SEQUENCE</scope>
</reference>
<feature type="compositionally biased region" description="Polar residues" evidence="1">
    <location>
        <begin position="331"/>
        <end position="340"/>
    </location>
</feature>
<name>A0A9N9RWL1_9DIPT</name>
<proteinExistence type="predicted"/>
<sequence length="405" mass="46917">MEIFVKNVKLINNCKAIVKSKWCNDTVKLSIFVSDDGKENWKIYRGQCDPLNIEYEKIKDYLTLKSNTDSIMFDIIGREFIIFMKEYLGSDSEGYADIIYFKLPLDCEEISMDIVLEQISEINRLTSIISHANETIKTDQESMRKIKSSLDKLLIEKQEFEKKFYSKAAALFNTKKKYIQDNVYNKISNLNISHDAGTSEELLTKNKKLEEKIYSSPSRTPSKKRQSLTPRRTPIKGMQRTPSKRLREIQDMSDSDDSFTVLSCDTNKKLTSKPISNSLDSSRVFKDFKIKTPIKKKEYEKRESSVELKIDRRTNEIIPDESENEQKSLESKSSNQQNAQQMEVDNTIIDDEVIPCSQESQEMALSVTSFSERLSRNKQKKRKTENSININPYNVNTVNILDISD</sequence>
<feature type="region of interest" description="Disordered" evidence="1">
    <location>
        <begin position="313"/>
        <end position="340"/>
    </location>
</feature>
<organism evidence="2 3">
    <name type="scientific">Chironomus riparius</name>
    <dbReference type="NCBI Taxonomy" id="315576"/>
    <lineage>
        <taxon>Eukaryota</taxon>
        <taxon>Metazoa</taxon>
        <taxon>Ecdysozoa</taxon>
        <taxon>Arthropoda</taxon>
        <taxon>Hexapoda</taxon>
        <taxon>Insecta</taxon>
        <taxon>Pterygota</taxon>
        <taxon>Neoptera</taxon>
        <taxon>Endopterygota</taxon>
        <taxon>Diptera</taxon>
        <taxon>Nematocera</taxon>
        <taxon>Chironomoidea</taxon>
        <taxon>Chironomidae</taxon>
        <taxon>Chironominae</taxon>
        <taxon>Chironomus</taxon>
    </lineage>
</organism>
<protein>
    <recommendedName>
        <fullName evidence="4">XRCC4</fullName>
    </recommendedName>
</protein>
<evidence type="ECO:0000313" key="3">
    <source>
        <dbReference type="Proteomes" id="UP001153620"/>
    </source>
</evidence>
<evidence type="ECO:0000313" key="2">
    <source>
        <dbReference type="EMBL" id="CAG9804461.1"/>
    </source>
</evidence>
<dbReference type="Proteomes" id="UP001153620">
    <property type="component" value="Chromosome 2"/>
</dbReference>
<gene>
    <name evidence="2" type="ORF">CHIRRI_LOCUS7344</name>
</gene>
<keyword evidence="3" id="KW-1185">Reference proteome</keyword>
<feature type="region of interest" description="Disordered" evidence="1">
    <location>
        <begin position="366"/>
        <end position="387"/>
    </location>
</feature>
<dbReference type="OrthoDB" id="10675907at2759"/>
<reference evidence="2" key="1">
    <citation type="submission" date="2022-01" db="EMBL/GenBank/DDBJ databases">
        <authorList>
            <person name="King R."/>
        </authorList>
    </citation>
    <scope>NUCLEOTIDE SEQUENCE</scope>
</reference>
<feature type="region of interest" description="Disordered" evidence="1">
    <location>
        <begin position="214"/>
        <end position="252"/>
    </location>
</feature>
<dbReference type="EMBL" id="OU895878">
    <property type="protein sequence ID" value="CAG9804461.1"/>
    <property type="molecule type" value="Genomic_DNA"/>
</dbReference>
<evidence type="ECO:0000256" key="1">
    <source>
        <dbReference type="SAM" id="MobiDB-lite"/>
    </source>
</evidence>
<dbReference type="AlphaFoldDB" id="A0A9N9RWL1"/>
<accession>A0A9N9RWL1</accession>